<protein>
    <submittedName>
        <fullName evidence="4">Opacity protein-like surface antigen</fullName>
    </submittedName>
</protein>
<accession>A0A6I7HH97</accession>
<evidence type="ECO:0000256" key="1">
    <source>
        <dbReference type="ARBA" id="ARBA00022729"/>
    </source>
</evidence>
<sequence>MKPARLFAITALAFTAVAGPVRAGDEDLIDAPEVDITAGEPKAGLYLRADLGYAGWTGDDDASYRFNDGGGALLNSGDFDDSRFGRPLAGSAGIGYQFNDLFRADLTGEFFEGTFEGSGRATQPCSGAAPAGTGCSYGGKADFRAYGLMANGYVDLLNVSGFTPYVGAGIGATHVAWGSFTASANCVDGAGACGGATFADERYGGEDGWRFTYALMAGVSYSVSDRVKLDIGYRFSDIAGGAMFSGGSSGEDGGLRRHEFRAGVRVSLW</sequence>
<dbReference type="EMBL" id="QPIX01000013">
    <property type="protein sequence ID" value="RCW20551.1"/>
    <property type="molecule type" value="Genomic_DNA"/>
</dbReference>
<dbReference type="Proteomes" id="UP000252582">
    <property type="component" value="Unassembled WGS sequence"/>
</dbReference>
<name>A0A6I7HH97_9HYPH</name>
<dbReference type="AlphaFoldDB" id="A0A6I7HH97"/>
<evidence type="ECO:0000259" key="3">
    <source>
        <dbReference type="Pfam" id="PF13505"/>
    </source>
</evidence>
<feature type="domain" description="Outer membrane protein beta-barrel" evidence="3">
    <location>
        <begin position="38"/>
        <end position="265"/>
    </location>
</feature>
<evidence type="ECO:0000256" key="2">
    <source>
        <dbReference type="SAM" id="SignalP"/>
    </source>
</evidence>
<evidence type="ECO:0000313" key="5">
    <source>
        <dbReference type="Proteomes" id="UP000252582"/>
    </source>
</evidence>
<dbReference type="Pfam" id="PF13505">
    <property type="entry name" value="OMP_b-brl"/>
    <property type="match status" value="1"/>
</dbReference>
<keyword evidence="1 2" id="KW-0732">Signal</keyword>
<dbReference type="InterPro" id="IPR027385">
    <property type="entry name" value="Beta-barrel_OMP"/>
</dbReference>
<dbReference type="SUPFAM" id="SSF56925">
    <property type="entry name" value="OMPA-like"/>
    <property type="match status" value="1"/>
</dbReference>
<feature type="signal peptide" evidence="2">
    <location>
        <begin position="1"/>
        <end position="23"/>
    </location>
</feature>
<dbReference type="RefSeq" id="WP_114364831.1">
    <property type="nucleotide sequence ID" value="NZ_QPIX01000013.1"/>
</dbReference>
<keyword evidence="5" id="KW-1185">Reference proteome</keyword>
<reference evidence="4 5" key="1">
    <citation type="submission" date="2018-07" db="EMBL/GenBank/DDBJ databases">
        <title>Genomic Encyclopedia of Type Strains, Phase IV (KMG-IV): sequencing the most valuable type-strain genomes for metagenomic binning, comparative biology and taxonomic classification.</title>
        <authorList>
            <person name="Goeker M."/>
        </authorList>
    </citation>
    <scope>NUCLEOTIDE SEQUENCE [LARGE SCALE GENOMIC DNA]</scope>
    <source>
        <strain evidence="4 5">DSM 25528</strain>
    </source>
</reference>
<proteinExistence type="predicted"/>
<gene>
    <name evidence="4" type="ORF">DFR48_1132</name>
</gene>
<comment type="caution">
    <text evidence="4">The sequence shown here is derived from an EMBL/GenBank/DDBJ whole genome shotgun (WGS) entry which is preliminary data.</text>
</comment>
<organism evidence="4 5">
    <name type="scientific">Ciceribacter lividus</name>
    <dbReference type="NCBI Taxonomy" id="1197950"/>
    <lineage>
        <taxon>Bacteria</taxon>
        <taxon>Pseudomonadati</taxon>
        <taxon>Pseudomonadota</taxon>
        <taxon>Alphaproteobacteria</taxon>
        <taxon>Hyphomicrobiales</taxon>
        <taxon>Rhizobiaceae</taxon>
        <taxon>Ciceribacter</taxon>
    </lineage>
</organism>
<feature type="chain" id="PRO_5026354646" evidence="2">
    <location>
        <begin position="24"/>
        <end position="269"/>
    </location>
</feature>
<evidence type="ECO:0000313" key="4">
    <source>
        <dbReference type="EMBL" id="RCW20551.1"/>
    </source>
</evidence>
<dbReference type="InterPro" id="IPR011250">
    <property type="entry name" value="OMP/PagP_B-barrel"/>
</dbReference>
<dbReference type="Gene3D" id="2.40.160.20">
    <property type="match status" value="1"/>
</dbReference>